<reference evidence="5" key="1">
    <citation type="submission" date="2015-03" db="EMBL/GenBank/DDBJ databases">
        <authorList>
            <person name="Urmite Genomes"/>
        </authorList>
    </citation>
    <scope>NUCLEOTIDE SEQUENCE [LARGE SCALE GENOMIC DNA]</scope>
    <source>
        <strain evidence="5">FF10</strain>
    </source>
</reference>
<dbReference type="AlphaFoldDB" id="A0A0E4CS26"/>
<feature type="domain" description="Gfo/Idh/MocA-like oxidoreductase N-terminal" evidence="2">
    <location>
        <begin position="5"/>
        <end position="128"/>
    </location>
</feature>
<evidence type="ECO:0000313" key="4">
    <source>
        <dbReference type="EMBL" id="CQR24152.1"/>
    </source>
</evidence>
<dbReference type="RefSeq" id="WP_093649849.1">
    <property type="nucleotide sequence ID" value="NZ_CTEN01000001.1"/>
</dbReference>
<dbReference type="Proteomes" id="UP000198604">
    <property type="component" value="Unassembled WGS sequence"/>
</dbReference>
<dbReference type="PANTHER" id="PTHR43249">
    <property type="entry name" value="UDP-N-ACETYL-2-AMINO-2-DEOXY-D-GLUCURONATE OXIDASE"/>
    <property type="match status" value="1"/>
</dbReference>
<dbReference type="InterPro" id="IPR000683">
    <property type="entry name" value="Gfo/Idh/MocA-like_OxRdtase_N"/>
</dbReference>
<accession>A0A0E4CS26</accession>
<dbReference type="STRING" id="1608583.BN1356_00513"/>
<dbReference type="Pfam" id="PF02894">
    <property type="entry name" value="GFO_IDH_MocA_C"/>
    <property type="match status" value="1"/>
</dbReference>
<dbReference type="EMBL" id="CTEN01000001">
    <property type="protein sequence ID" value="CQR24152.1"/>
    <property type="molecule type" value="Genomic_DNA"/>
</dbReference>
<dbReference type="SUPFAM" id="SSF55347">
    <property type="entry name" value="Glyceraldehyde-3-phosphate dehydrogenase-like, C-terminal domain"/>
    <property type="match status" value="1"/>
</dbReference>
<dbReference type="PANTHER" id="PTHR43249:SF1">
    <property type="entry name" value="D-GLUCOSIDE 3-DEHYDROGENASE"/>
    <property type="match status" value="1"/>
</dbReference>
<evidence type="ECO:0000259" key="3">
    <source>
        <dbReference type="Pfam" id="PF02894"/>
    </source>
</evidence>
<dbReference type="InterPro" id="IPR004104">
    <property type="entry name" value="Gfo/Idh/MocA-like_OxRdtase_C"/>
</dbReference>
<dbReference type="InterPro" id="IPR052515">
    <property type="entry name" value="Gfo/Idh/MocA_Oxidoreductase"/>
</dbReference>
<name>A0A0E4CS26_9STRE</name>
<proteinExistence type="inferred from homology"/>
<evidence type="ECO:0000256" key="1">
    <source>
        <dbReference type="ARBA" id="ARBA00010928"/>
    </source>
</evidence>
<dbReference type="Gene3D" id="3.40.50.720">
    <property type="entry name" value="NAD(P)-binding Rossmann-like Domain"/>
    <property type="match status" value="1"/>
</dbReference>
<evidence type="ECO:0000259" key="2">
    <source>
        <dbReference type="Pfam" id="PF01408"/>
    </source>
</evidence>
<dbReference type="GO" id="GO:0000166">
    <property type="term" value="F:nucleotide binding"/>
    <property type="evidence" value="ECO:0007669"/>
    <property type="project" value="InterPro"/>
</dbReference>
<dbReference type="InterPro" id="IPR036291">
    <property type="entry name" value="NAD(P)-bd_dom_sf"/>
</dbReference>
<dbReference type="OrthoDB" id="9815825at2"/>
<comment type="similarity">
    <text evidence="1">Belongs to the Gfo/Idh/MocA family.</text>
</comment>
<sequence length="372" mass="40803">MSKKLRVAVIGCGGIANNKHFPALTSQADKCELVAFCDIKVERAKEAAEKFGTADAKYYEDYKELLKDDSIDVVHVCTPNVSHAPITIAAFEAGKHVLCEKPMSHSPLEAKKMLEAWKKSGKQFTIGYQNRFRDEVRALHESCEKGELGDIYFAKAHALRRKAVPTWGVFPDKSQQGGGPLIDIGTHALDITLWMMDNYEPESVTGSVFHKLGNLPGAEEGNLFGPWDTDTYEVEDSAFGYIKMKNGATIFLEAAWALNILESKEAATTLCGTLAGAHINSGMSYSQPQLIFNRSRNGILMQEEISGAGNIAFFEGGANAPEVLEAKQWLEAIQNGTEPLVKPEQAFVVTQILDAIYQAAETGNEVKLELLK</sequence>
<dbReference type="SUPFAM" id="SSF51735">
    <property type="entry name" value="NAD(P)-binding Rossmann-fold domains"/>
    <property type="match status" value="1"/>
</dbReference>
<dbReference type="Gene3D" id="3.30.360.10">
    <property type="entry name" value="Dihydrodipicolinate Reductase, domain 2"/>
    <property type="match status" value="1"/>
</dbReference>
<keyword evidence="5" id="KW-1185">Reference proteome</keyword>
<feature type="domain" description="Gfo/Idh/MocA-like oxidoreductase C-terminal" evidence="3">
    <location>
        <begin position="144"/>
        <end position="368"/>
    </location>
</feature>
<organism evidence="4 5">
    <name type="scientific">Streptococcus varani</name>
    <dbReference type="NCBI Taxonomy" id="1608583"/>
    <lineage>
        <taxon>Bacteria</taxon>
        <taxon>Bacillati</taxon>
        <taxon>Bacillota</taxon>
        <taxon>Bacilli</taxon>
        <taxon>Lactobacillales</taxon>
        <taxon>Streptococcaceae</taxon>
        <taxon>Streptococcus</taxon>
    </lineage>
</organism>
<dbReference type="Pfam" id="PF01408">
    <property type="entry name" value="GFO_IDH_MocA"/>
    <property type="match status" value="1"/>
</dbReference>
<evidence type="ECO:0000313" key="5">
    <source>
        <dbReference type="Proteomes" id="UP000198604"/>
    </source>
</evidence>
<protein>
    <submittedName>
        <fullName evidence="4">Putative oxidoreductase ygjR</fullName>
    </submittedName>
</protein>
<gene>
    <name evidence="4" type="primary">ygjR</name>
    <name evidence="4" type="ORF">BN1356_00513</name>
</gene>